<feature type="region of interest" description="Disordered" evidence="1">
    <location>
        <begin position="110"/>
        <end position="233"/>
    </location>
</feature>
<feature type="compositionally biased region" description="Polar residues" evidence="1">
    <location>
        <begin position="469"/>
        <end position="483"/>
    </location>
</feature>
<feature type="compositionally biased region" description="Acidic residues" evidence="1">
    <location>
        <begin position="613"/>
        <end position="626"/>
    </location>
</feature>
<feature type="region of interest" description="Disordered" evidence="1">
    <location>
        <begin position="1"/>
        <end position="95"/>
    </location>
</feature>
<feature type="region of interest" description="Disordered" evidence="1">
    <location>
        <begin position="447"/>
        <end position="520"/>
    </location>
</feature>
<feature type="compositionally biased region" description="Low complexity" evidence="1">
    <location>
        <begin position="116"/>
        <end position="132"/>
    </location>
</feature>
<evidence type="ECO:0000313" key="3">
    <source>
        <dbReference type="Proteomes" id="UP001447188"/>
    </source>
</evidence>
<name>A0ABR3GBT8_9PEZI</name>
<proteinExistence type="predicted"/>
<feature type="compositionally biased region" description="Basic and acidic residues" evidence="1">
    <location>
        <begin position="153"/>
        <end position="163"/>
    </location>
</feature>
<dbReference type="EMBL" id="JBBBZM010000127">
    <property type="protein sequence ID" value="KAL0633409.1"/>
    <property type="molecule type" value="Genomic_DNA"/>
</dbReference>
<feature type="region of interest" description="Disordered" evidence="1">
    <location>
        <begin position="659"/>
        <end position="686"/>
    </location>
</feature>
<feature type="compositionally biased region" description="Basic and acidic residues" evidence="1">
    <location>
        <begin position="66"/>
        <end position="93"/>
    </location>
</feature>
<keyword evidence="3" id="KW-1185">Reference proteome</keyword>
<feature type="region of interest" description="Disordered" evidence="1">
    <location>
        <begin position="367"/>
        <end position="400"/>
    </location>
</feature>
<gene>
    <name evidence="2" type="ORF">Q9L58_007722</name>
</gene>
<dbReference type="Proteomes" id="UP001447188">
    <property type="component" value="Unassembled WGS sequence"/>
</dbReference>
<feature type="compositionally biased region" description="Low complexity" evidence="1">
    <location>
        <begin position="453"/>
        <end position="465"/>
    </location>
</feature>
<reference evidence="2 3" key="1">
    <citation type="submission" date="2024-02" db="EMBL/GenBank/DDBJ databases">
        <title>Discinaceae phylogenomics.</title>
        <authorList>
            <person name="Dirks A.C."/>
            <person name="James T.Y."/>
        </authorList>
    </citation>
    <scope>NUCLEOTIDE SEQUENCE [LARGE SCALE GENOMIC DNA]</scope>
    <source>
        <strain evidence="2 3">ACD0624</strain>
    </source>
</reference>
<protein>
    <submittedName>
        <fullName evidence="2">Uncharacterized protein</fullName>
    </submittedName>
</protein>
<feature type="compositionally biased region" description="Basic and acidic residues" evidence="1">
    <location>
        <begin position="498"/>
        <end position="520"/>
    </location>
</feature>
<sequence length="895" mass="98429">MSYSAIPVVDDDTLESPTFNPPKLQLRNFDFTGPSFSLDTGAEGSGSKTSRVKSGVHSGTSYEMVDSDRESEYDAGEAERGGSGQKDQRREDGVASSGVLVSKFLARDNNNASLMQGGASHHGNQQHHAQQQYREHSHSGSGGMDRLGAQLDGRADTNEREQRGGVSADTSPQHEYQADTDHSRSPRRGRGDSRPQPLLSPPQPEFVDRRGSTYQISPPPNDTRPVFRYSQSVPELPPVDVESLHIPDDRDFRPATSASGVGDLFKDFDGVHFDTEHPEAPGFPLRNQHFPPPPAHYQNRQSQAYPRPQSHHSGSQASLVFYPAPVPAMLNLPPTLSKARPNNRNSRHLAAESIDLPANNRRSLAYPSLISPDFPPEKDRRRSVAGIGSDHPSPNRRSIANLPPALRASQFFDSQLPQVVPDLKEESAVATLDSILNASAKAPAAAFTDHPSAGGPAPYANANAHARSRSTATQLGNYRNSVAFNVKLHPGESPRSSIDNEEHQDHHHYHQHQEDGEEADSHLNQETGEYYDPARFSGVSDDFGAPSTDHSQQALPTTLLAELESRKAQQRLRSRTAASAFPRGIRSTLLQLDAVAQVQQQHRRNKKTHLAWEEPDDGPDEEERDDDVPLGLLFAVPAGTQKRRDEEVPLGLLMKKEMEDAEPLSKRRERLRQQNGGPPRRMLDVPGLGAAEGEEELEVEGETLRDRMKRLREKQQFGTGTLDIDLMTDKERDERLQHEAAAKPEIEETLAQRRRRLQREREEGVNTATLKRESMALQQEVKNRRNMADILHVRPMGMAARPTSFYSGGANGSHAQLHQGYGQAHQGYGQPQQGYGQGGMNMGMGGYGMAGPGLIGRGAGPMGAMGMGGGMMGMGEAPLDPKQMEMVERWRASVM</sequence>
<evidence type="ECO:0000256" key="1">
    <source>
        <dbReference type="SAM" id="MobiDB-lite"/>
    </source>
</evidence>
<organism evidence="2 3">
    <name type="scientific">Discina gigas</name>
    <dbReference type="NCBI Taxonomy" id="1032678"/>
    <lineage>
        <taxon>Eukaryota</taxon>
        <taxon>Fungi</taxon>
        <taxon>Dikarya</taxon>
        <taxon>Ascomycota</taxon>
        <taxon>Pezizomycotina</taxon>
        <taxon>Pezizomycetes</taxon>
        <taxon>Pezizales</taxon>
        <taxon>Discinaceae</taxon>
        <taxon>Discina</taxon>
    </lineage>
</organism>
<feature type="region of interest" description="Disordered" evidence="1">
    <location>
        <begin position="286"/>
        <end position="315"/>
    </location>
</feature>
<feature type="region of interest" description="Disordered" evidence="1">
    <location>
        <begin position="532"/>
        <end position="552"/>
    </location>
</feature>
<comment type="caution">
    <text evidence="2">The sequence shown here is derived from an EMBL/GenBank/DDBJ whole genome shotgun (WGS) entry which is preliminary data.</text>
</comment>
<accession>A0ABR3GBT8</accession>
<evidence type="ECO:0000313" key="2">
    <source>
        <dbReference type="EMBL" id="KAL0633409.1"/>
    </source>
</evidence>
<feature type="compositionally biased region" description="Basic and acidic residues" evidence="1">
    <location>
        <begin position="176"/>
        <end position="193"/>
    </location>
</feature>
<feature type="region of interest" description="Disordered" evidence="1">
    <location>
        <begin position="603"/>
        <end position="626"/>
    </location>
</feature>